<gene>
    <name evidence="2" type="ORF">AMJ39_09040</name>
</gene>
<dbReference type="InterPro" id="IPR011050">
    <property type="entry name" value="Pectin_lyase_fold/virulence"/>
</dbReference>
<dbReference type="STRING" id="1703770.AMJ39_09040"/>
<dbReference type="EMBL" id="LIZS01000088">
    <property type="protein sequence ID" value="KPJ51926.1"/>
    <property type="molecule type" value="Genomic_DNA"/>
</dbReference>
<comment type="caution">
    <text evidence="2">The sequence shown here is derived from an EMBL/GenBank/DDBJ whole genome shotgun (WGS) entry which is preliminary data.</text>
</comment>
<feature type="chain" id="PRO_5006639550" evidence="1">
    <location>
        <begin position="23"/>
        <end position="299"/>
    </location>
</feature>
<protein>
    <submittedName>
        <fullName evidence="2">Uncharacterized protein</fullName>
    </submittedName>
</protein>
<dbReference type="InterPro" id="IPR006626">
    <property type="entry name" value="PbH1"/>
</dbReference>
<evidence type="ECO:0000313" key="2">
    <source>
        <dbReference type="EMBL" id="KPJ51926.1"/>
    </source>
</evidence>
<dbReference type="Gene3D" id="2.160.20.10">
    <property type="entry name" value="Single-stranded right-handed beta-helix, Pectin lyase-like"/>
    <property type="match status" value="1"/>
</dbReference>
<feature type="signal peptide" evidence="1">
    <location>
        <begin position="1"/>
        <end position="22"/>
    </location>
</feature>
<dbReference type="Proteomes" id="UP000052008">
    <property type="component" value="Unassembled WGS sequence"/>
</dbReference>
<dbReference type="SUPFAM" id="SSF51126">
    <property type="entry name" value="Pectin lyase-like"/>
    <property type="match status" value="1"/>
</dbReference>
<name>A0A0S7WP41_UNCT6</name>
<dbReference type="AlphaFoldDB" id="A0A0S7WP41"/>
<keyword evidence="1" id="KW-0732">Signal</keyword>
<evidence type="ECO:0000313" key="3">
    <source>
        <dbReference type="Proteomes" id="UP000052008"/>
    </source>
</evidence>
<sequence length="299" mass="30987">MKRFTTSVCLALVVAVVSYATATILHVPSEYPTIQLGINAAVDGDTVLVAPGTYVENINFLGKAIVVTSEAGAESTIIDGSAPAHPDSGSVVYFVSGEDSNSIISGFTITSGSGTYMEIYPSYSYWAYCGGGILCAGGSNPLISDNIVMENVCAYGAGIGCHYSDPRVLGNVIILNTADDHGGGLFCYHANTWLESNMIADCNTGHGRGGGVHIQWGTATIVGNTIVGNVGGLGGGIFASHYYGLIEGNHMAYNLAQARGGGIWARWSDPHIRHNIIERNVAPSDGGGIYCDGGGHSGE</sequence>
<reference evidence="2 3" key="1">
    <citation type="journal article" date="2015" name="Microbiome">
        <title>Genomic resolution of linkages in carbon, nitrogen, and sulfur cycling among widespread estuary sediment bacteria.</title>
        <authorList>
            <person name="Baker B.J."/>
            <person name="Lazar C.S."/>
            <person name="Teske A.P."/>
            <person name="Dick G.J."/>
        </authorList>
    </citation>
    <scope>NUCLEOTIDE SEQUENCE [LARGE SCALE GENOMIC DNA]</scope>
    <source>
        <strain evidence="2">DG_24</strain>
    </source>
</reference>
<accession>A0A0S7WP41</accession>
<evidence type="ECO:0000256" key="1">
    <source>
        <dbReference type="SAM" id="SignalP"/>
    </source>
</evidence>
<proteinExistence type="predicted"/>
<dbReference type="InterPro" id="IPR012334">
    <property type="entry name" value="Pectin_lyas_fold"/>
</dbReference>
<organism evidence="2 3">
    <name type="scientific">candidate division TA06 bacterium DG_24</name>
    <dbReference type="NCBI Taxonomy" id="1703770"/>
    <lineage>
        <taxon>Bacteria</taxon>
        <taxon>Bacteria division TA06</taxon>
    </lineage>
</organism>
<dbReference type="SMART" id="SM00710">
    <property type="entry name" value="PbH1"/>
    <property type="match status" value="5"/>
</dbReference>